<dbReference type="EMBL" id="AP018042">
    <property type="protein sequence ID" value="BAX82354.1"/>
    <property type="molecule type" value="Genomic_DNA"/>
</dbReference>
<dbReference type="GO" id="GO:0003676">
    <property type="term" value="F:nucleic acid binding"/>
    <property type="evidence" value="ECO:0007669"/>
    <property type="project" value="InterPro"/>
</dbReference>
<dbReference type="InterPro" id="IPR001650">
    <property type="entry name" value="Helicase_C-like"/>
</dbReference>
<dbReference type="InterPro" id="IPR014001">
    <property type="entry name" value="Helicase_ATP-bd"/>
</dbReference>
<dbReference type="RefSeq" id="WP_096432586.1">
    <property type="nucleotide sequence ID" value="NZ_AP018042.1"/>
</dbReference>
<keyword evidence="2" id="KW-0067">ATP-binding</keyword>
<evidence type="ECO:0000259" key="4">
    <source>
        <dbReference type="PROSITE" id="PS51194"/>
    </source>
</evidence>
<gene>
    <name evidence="5" type="ORF">ALGA_4063</name>
</gene>
<name>A0A1Y1CQ17_9BACT</name>
<dbReference type="Pfam" id="PF09369">
    <property type="entry name" value="MZB"/>
    <property type="match status" value="1"/>
</dbReference>
<reference evidence="5 6" key="1">
    <citation type="journal article" date="2018" name="Mar. Genomics">
        <title>Complete genome sequence of Marinifilaceae bacterium strain SPP2, isolated from the Antarctic marine sediment.</title>
        <authorList>
            <person name="Watanabe M."/>
            <person name="Kojima H."/>
            <person name="Fukui M."/>
        </authorList>
    </citation>
    <scope>NUCLEOTIDE SEQUENCE [LARGE SCALE GENOMIC DNA]</scope>
    <source>
        <strain evidence="5 6">SPP2</strain>
    </source>
</reference>
<feature type="domain" description="Helicase C-terminal" evidence="4">
    <location>
        <begin position="950"/>
        <end position="1113"/>
    </location>
</feature>
<reference evidence="6" key="2">
    <citation type="journal article" date="2020" name="Antonie Van Leeuwenhoek">
        <title>Labilibaculum antarcticum sp. nov., a novel facultative anaerobic, psychrotorelant bacterium isolated from marine sediment of Antarctica.</title>
        <authorList>
            <person name="Watanabe M."/>
            <person name="Kojima H."/>
            <person name="Fukui M."/>
        </authorList>
    </citation>
    <scope>NUCLEOTIDE SEQUENCE [LARGE SCALE GENOMIC DNA]</scope>
    <source>
        <strain evidence="6">SPP2</strain>
    </source>
</reference>
<evidence type="ECO:0000256" key="1">
    <source>
        <dbReference type="ARBA" id="ARBA00022741"/>
    </source>
</evidence>
<dbReference type="Proteomes" id="UP000218267">
    <property type="component" value="Chromosome"/>
</dbReference>
<protein>
    <submittedName>
        <fullName evidence="5">DEAD/DEAH box helicase domain-containing protein</fullName>
    </submittedName>
</protein>
<dbReference type="Gene3D" id="3.40.50.300">
    <property type="entry name" value="P-loop containing nucleotide triphosphate hydrolases"/>
    <property type="match status" value="2"/>
</dbReference>
<proteinExistence type="predicted"/>
<dbReference type="PROSITE" id="PS51192">
    <property type="entry name" value="HELICASE_ATP_BIND_1"/>
    <property type="match status" value="1"/>
</dbReference>
<dbReference type="KEGG" id="mbas:ALGA_4063"/>
<dbReference type="GO" id="GO:0005524">
    <property type="term" value="F:ATP binding"/>
    <property type="evidence" value="ECO:0007669"/>
    <property type="project" value="UniProtKB-KW"/>
</dbReference>
<dbReference type="PANTHER" id="PTHR47957">
    <property type="entry name" value="ATP-DEPENDENT HELICASE HRQ1"/>
    <property type="match status" value="1"/>
</dbReference>
<dbReference type="GO" id="GO:0036297">
    <property type="term" value="P:interstrand cross-link repair"/>
    <property type="evidence" value="ECO:0007669"/>
    <property type="project" value="TreeGrafter"/>
</dbReference>
<dbReference type="SMART" id="SM00487">
    <property type="entry name" value="DEXDc"/>
    <property type="match status" value="1"/>
</dbReference>
<evidence type="ECO:0000259" key="3">
    <source>
        <dbReference type="PROSITE" id="PS51192"/>
    </source>
</evidence>
<dbReference type="Pfam" id="PF00270">
    <property type="entry name" value="DEAD"/>
    <property type="match status" value="1"/>
</dbReference>
<sequence length="2095" mass="242441">MLPILQAEEIKHSVTEYLKATFNFQDKNLKLALNDFLFDKRKGMFKGPFMQVRLPFEKTDESDHIEHFIKIKPGFDPYRHQFEAFKRLSTRNGNTPEPLILTTGTGSGKTESFLFPLLDYCYQHRDTPGIKAIILYPMNALATDQARRLAEEINNFKDEDGNYILRGQIRAGLFIGEGKAKGKTRSTRMEPDGIIEDRQTITSSPPDIILTNFKMLDFALMRAEYNGLWRHNYNQPDLLKFLVLDELHTYDGAKGSDVANLIRRLKLKLKLPHNQIVPIGTSATMGGGEKGKEELVQFFSDVFGVHVTKDAVVEEQRLEAEEFFASDLVMPDINLDEIEDCRFNESDEYGIYINRQLAFWGYADKNRVELGELLKTNEWLYYLLQITQSNVSHIQDVLIKWGHKTGLDNTLSNDKIHALFASLLTLMSYAKEQSGTKQFPFLYLQITYWLRSLNRILRKVQPTPVFEWESEINTSDPVLSLPPYYCRECGASGWIAIKKEQSETLEQDLARTRQLFMADSQNKNIYFISSLQDADFKQVFAEDYNYTGDPIDAYIDPHSLILSDKKLSVESFKIFGVRVQDQHGIQKICPHCNTVDNLSLIGTGIPTIESVATAQVLASSMDDTPDKQRKLLAFTNGVQDAAHQAGFIENRNFRFGMRHAIQSTINLNKTPVLLPDFYKQFENHWKQKADENAENPIEAYYFKFLPPDCDSRISIDDYKDKSGKFPYAFDREFSNRISWELWSEFTYNATTGRTLERSAASAICFDTKKMTDVFEQMKDWLKANALDNRIEKEDFLKFLNGFLHRLRQRGGVDHTYLKSFRTGKTNYYLITQNINKSNFLIKNFGKHTRLPKFITLERAKNTAVFDVIQIDKKHNWYSTFFRKSFPLINYEETNLINDFYKQLLDDLESNNLLDKKNAEGVLNYGLSEDSLAITNEVKTFICSTCGHEMNVGVLNETITSGMSCLQYRCPGKYKLNSEDIFDYYRMVYNRGRSLRIFANDHTGLIDRNKREELENDFKKRPSYKSTNVLVATSTLEMGIDIGDLNITFNSSLPPETSNYLQRVGRAGRSSGTSLILNMAGRDQHDLYYYKDPMEMMAGEVRTPACYLRAKDILRRHFMAYCFDTWASSDPDSNRIPFVVKRLALKSLPIDDNRFVFNQIAKFIELNKDFLFEQFIGHFKEAREEDPLVFDIIKQDLLSGVFITSITRIHFNLLEEIKYYESKRKKLESDLKKLPITSPEALILKKEKKALSGAIYNINKRNVVEYLTNIGILPNYAFPETGVSLNAQVVKKNEKDGVVSFKSESFGDIIRPSSSAISELAPANIFYSQGHMLEMHGLEIFSREEYEIYRLCSNCDEMQLDIDVPSNQSVCPKCGHNSWGATSNKKTIVRLKSVISVNDSDKSKITDTKDDRDRKFYQKSIHIKTDPTTSKGARILKRIPFGIEFFSKTKYIEINTGIKEDGFFGTSEIEINGTNFPEVGFVVCQTCGKTAERAYTQYELSSKKKSYHFGYCSNKKQEYKGHSDDYFKEIYLYREFYTEAIKILLPVQDFRTEERVSIFKAGLFLGLKNYYKGHPDHVHIREYEEFNKESNRKDRYLIMYETIPGGTGYLSKLFDPIEFTKMLQIAYDKIRLCTCKDEGKDGCYKCIYTYGNQYERDILSRNEAENLFQNIIEKAGEWNVVDSLKGIDGFANSEESDLEDRFIELLSEKFEANFYESSDPGEKKYTLNLEQGDCKMIYEIWPQNLGNYLKGVNYTTTPDFVFKCVSISKNDQFLSFSEIEEVKDIVVYLDGYSFHATKEHPRVPSDMKIRNAIVQSGKYHLWVFSWDDIISKAKLKAKDAFNASFNENIAKQLCDKHSLLKEYSDETLMNGNSFDRFNYLLLSPINKTEISKWSSLLLFSCQHQALNICFSEDLVETFIDSKKIQLDKGTKNKPNEYALSDNLNFTDEMSMSIFIHLQTLKTKGFALLNDTIEKWEKDNWEFFWQVYNLSQFHQIEAGFTSKLVPENKSDSNLEILTNFEESLHDIVRQLIKAGIEFNTEYDFDLLHNEEIMASAELGSHDKKFFINPFSEEDQAYFIKNDYSEYTLENFDLKNIK</sequence>
<feature type="domain" description="Helicase ATP-binding" evidence="3">
    <location>
        <begin position="90"/>
        <end position="303"/>
    </location>
</feature>
<keyword evidence="5" id="KW-0378">Hydrolase</keyword>
<keyword evidence="1" id="KW-0547">Nucleotide-binding</keyword>
<dbReference type="OrthoDB" id="9815222at2"/>
<dbReference type="SUPFAM" id="SSF52540">
    <property type="entry name" value="P-loop containing nucleoside triphosphate hydrolases"/>
    <property type="match status" value="2"/>
</dbReference>
<dbReference type="PROSITE" id="PS51194">
    <property type="entry name" value="HELICASE_CTER"/>
    <property type="match status" value="1"/>
</dbReference>
<dbReference type="PANTHER" id="PTHR47957:SF3">
    <property type="entry name" value="ATP-DEPENDENT HELICASE HRQ1"/>
    <property type="match status" value="1"/>
</dbReference>
<dbReference type="InterPro" id="IPR027417">
    <property type="entry name" value="P-loop_NTPase"/>
</dbReference>
<evidence type="ECO:0000313" key="6">
    <source>
        <dbReference type="Proteomes" id="UP000218267"/>
    </source>
</evidence>
<evidence type="ECO:0000313" key="5">
    <source>
        <dbReference type="EMBL" id="BAX82354.1"/>
    </source>
</evidence>
<dbReference type="Pfam" id="PF00271">
    <property type="entry name" value="Helicase_C"/>
    <property type="match status" value="1"/>
</dbReference>
<dbReference type="InterPro" id="IPR011545">
    <property type="entry name" value="DEAD/DEAH_box_helicase_dom"/>
</dbReference>
<dbReference type="GO" id="GO:0006289">
    <property type="term" value="P:nucleotide-excision repair"/>
    <property type="evidence" value="ECO:0007669"/>
    <property type="project" value="TreeGrafter"/>
</dbReference>
<dbReference type="SMART" id="SM00490">
    <property type="entry name" value="HELICc"/>
    <property type="match status" value="1"/>
</dbReference>
<keyword evidence="6" id="KW-1185">Reference proteome</keyword>
<dbReference type="GO" id="GO:0043138">
    <property type="term" value="F:3'-5' DNA helicase activity"/>
    <property type="evidence" value="ECO:0007669"/>
    <property type="project" value="TreeGrafter"/>
</dbReference>
<keyword evidence="5" id="KW-0347">Helicase</keyword>
<organism evidence="5 6">
    <name type="scientific">Labilibaculum antarcticum</name>
    <dbReference type="NCBI Taxonomy" id="1717717"/>
    <lineage>
        <taxon>Bacteria</taxon>
        <taxon>Pseudomonadati</taxon>
        <taxon>Bacteroidota</taxon>
        <taxon>Bacteroidia</taxon>
        <taxon>Marinilabiliales</taxon>
        <taxon>Marinifilaceae</taxon>
        <taxon>Labilibaculum</taxon>
    </lineage>
</organism>
<evidence type="ECO:0000256" key="2">
    <source>
        <dbReference type="ARBA" id="ARBA00022840"/>
    </source>
</evidence>
<accession>A0A1Y1CQ17</accession>
<dbReference type="InterPro" id="IPR018973">
    <property type="entry name" value="MZB"/>
</dbReference>